<evidence type="ECO:0000313" key="4">
    <source>
        <dbReference type="Proteomes" id="UP000199679"/>
    </source>
</evidence>
<dbReference type="RefSeq" id="WP_091379331.1">
    <property type="nucleotide sequence ID" value="NZ_LT629740.1"/>
</dbReference>
<reference evidence="3 4" key="1">
    <citation type="submission" date="2016-10" db="EMBL/GenBank/DDBJ databases">
        <authorList>
            <person name="de Groot N.N."/>
        </authorList>
    </citation>
    <scope>NUCLEOTIDE SEQUENCE [LARGE SCALE GENOMIC DNA]</scope>
    <source>
        <strain evidence="3 4">MP1X4</strain>
    </source>
</reference>
<protein>
    <recommendedName>
        <fullName evidence="2">DUF6268 domain-containing protein</fullName>
    </recommendedName>
</protein>
<name>A0A1H2CAV3_MUCMA</name>
<evidence type="ECO:0000313" key="3">
    <source>
        <dbReference type="EMBL" id="SDT67593.1"/>
    </source>
</evidence>
<organism evidence="3 4">
    <name type="scientific">Mucilaginibacter mallensis</name>
    <dbReference type="NCBI Taxonomy" id="652787"/>
    <lineage>
        <taxon>Bacteria</taxon>
        <taxon>Pseudomonadati</taxon>
        <taxon>Bacteroidota</taxon>
        <taxon>Sphingobacteriia</taxon>
        <taxon>Sphingobacteriales</taxon>
        <taxon>Sphingobacteriaceae</taxon>
        <taxon>Mucilaginibacter</taxon>
    </lineage>
</organism>
<dbReference type="STRING" id="652787.SAMN05216490_4810"/>
<proteinExistence type="predicted"/>
<dbReference type="Proteomes" id="UP000199679">
    <property type="component" value="Chromosome I"/>
</dbReference>
<sequence>MKTSLFLISMLLPVLSYCQNVDSISMHKKFITTAPLLGGVTVSNVVSPVDVNGSTFTMQQPIVDIGIPLYKDFSAAHPIFIKTGIRYQGLFLSNEHNIGSDEFHSITIPLLANYSLSSITSISFVGLATIGSDFNRSITAGDILYTAGIRIGFRPSQSFKYGITLAYTSNYSGKFLLPIPDIDWAISNKLSLTGVIPVRASLKYKLSEIQSLGITAAVNGSMYRLNEGEEQQYIHLQQNSAGLIYDLKLARRWKLNVIAGHTFMQKLQTFNIDQKVPFDGLTKLNDRKPNISYRQNSFIFQSGISYDF</sequence>
<dbReference type="EMBL" id="LT629740">
    <property type="protein sequence ID" value="SDT67593.1"/>
    <property type="molecule type" value="Genomic_DNA"/>
</dbReference>
<feature type="chain" id="PRO_5009270884" description="DUF6268 domain-containing protein" evidence="1">
    <location>
        <begin position="19"/>
        <end position="308"/>
    </location>
</feature>
<evidence type="ECO:0000256" key="1">
    <source>
        <dbReference type="SAM" id="SignalP"/>
    </source>
</evidence>
<dbReference type="OrthoDB" id="635817at2"/>
<gene>
    <name evidence="3" type="ORF">SAMN05216490_4810</name>
</gene>
<dbReference type="AlphaFoldDB" id="A0A1H2CAV3"/>
<feature type="domain" description="DUF6268" evidence="2">
    <location>
        <begin position="100"/>
        <end position="304"/>
    </location>
</feature>
<accession>A0A1H2CAV3</accession>
<keyword evidence="4" id="KW-1185">Reference proteome</keyword>
<dbReference type="Pfam" id="PF19783">
    <property type="entry name" value="DUF6268"/>
    <property type="match status" value="1"/>
</dbReference>
<keyword evidence="1" id="KW-0732">Signal</keyword>
<dbReference type="InterPro" id="IPR046235">
    <property type="entry name" value="DUF6268"/>
</dbReference>
<evidence type="ECO:0000259" key="2">
    <source>
        <dbReference type="Pfam" id="PF19783"/>
    </source>
</evidence>
<feature type="signal peptide" evidence="1">
    <location>
        <begin position="1"/>
        <end position="18"/>
    </location>
</feature>